<dbReference type="Proteomes" id="UP000265742">
    <property type="component" value="Unassembled WGS sequence"/>
</dbReference>
<dbReference type="InterPro" id="IPR001958">
    <property type="entry name" value="Tet-R_TetA/multi-R_MdtG-like"/>
</dbReference>
<evidence type="ECO:0000256" key="4">
    <source>
        <dbReference type="ARBA" id="ARBA00022989"/>
    </source>
</evidence>
<dbReference type="PRINTS" id="PR01035">
    <property type="entry name" value="TCRTETA"/>
</dbReference>
<feature type="transmembrane region" description="Helical" evidence="6">
    <location>
        <begin position="115"/>
        <end position="134"/>
    </location>
</feature>
<dbReference type="PROSITE" id="PS50850">
    <property type="entry name" value="MFS"/>
    <property type="match status" value="1"/>
</dbReference>
<keyword evidence="3 6" id="KW-0812">Transmembrane</keyword>
<evidence type="ECO:0000256" key="6">
    <source>
        <dbReference type="SAM" id="Phobius"/>
    </source>
</evidence>
<dbReference type="EMBL" id="QXTG01000001">
    <property type="protein sequence ID" value="RIX31354.1"/>
    <property type="molecule type" value="Genomic_DNA"/>
</dbReference>
<keyword evidence="9" id="KW-1185">Reference proteome</keyword>
<proteinExistence type="predicted"/>
<sequence>MATSEFVVAGLLPEVAADFDIGVAQAGLAITWFAIGMIVGTPVMVLTTLRLPRRSVLVLALLVFAAGHVVAALSGSFVLLLAARFLTAVATGAFWAISGLVAADAAGPAASGRALGVIGAGGMLANVVGVPLGSLAGQVAGWRGPFWALAVLAALAAVVIARLVPHDRAAHRPTRVRDELVALRSGRLWLVLLACAAVAGGTLSVFSFVSPLLTDRTGLPATAVPLALVLFGLGALAGTLLGGRLGDAAPTATVLGAMAVTLAAVIALGAVSTMPVPTLVVFGVLGLAGLSANPILGYLAIRFGGSAPTLASALTPSAFNLGTAVGTAVAAAALTGPLEELAPIAVGATSAALALVVFGALVVVQRSGKAAAAALPGEGREPRLPVRG</sequence>
<dbReference type="InterPro" id="IPR036259">
    <property type="entry name" value="MFS_trans_sf"/>
</dbReference>
<comment type="subcellular location">
    <subcellularLocation>
        <location evidence="1">Cell membrane</location>
        <topology evidence="1">Multi-pass membrane protein</topology>
    </subcellularLocation>
</comment>
<gene>
    <name evidence="8" type="ORF">D1781_03640</name>
</gene>
<organism evidence="8 9">
    <name type="scientific">Amnibacterium setariae</name>
    <dbReference type="NCBI Taxonomy" id="2306585"/>
    <lineage>
        <taxon>Bacteria</taxon>
        <taxon>Bacillati</taxon>
        <taxon>Actinomycetota</taxon>
        <taxon>Actinomycetes</taxon>
        <taxon>Micrococcales</taxon>
        <taxon>Microbacteriaceae</taxon>
        <taxon>Amnibacterium</taxon>
    </lineage>
</organism>
<comment type="caution">
    <text evidence="8">The sequence shown here is derived from an EMBL/GenBank/DDBJ whole genome shotgun (WGS) entry which is preliminary data.</text>
</comment>
<keyword evidence="4 6" id="KW-1133">Transmembrane helix</keyword>
<dbReference type="Gene3D" id="1.20.1250.20">
    <property type="entry name" value="MFS general substrate transporter like domains"/>
    <property type="match status" value="1"/>
</dbReference>
<keyword evidence="2" id="KW-1003">Cell membrane</keyword>
<dbReference type="Pfam" id="PF07690">
    <property type="entry name" value="MFS_1"/>
    <property type="match status" value="1"/>
</dbReference>
<dbReference type="InterPro" id="IPR050189">
    <property type="entry name" value="MFS_Efflux_Transporters"/>
</dbReference>
<feature type="transmembrane region" description="Helical" evidence="6">
    <location>
        <begin position="27"/>
        <end position="49"/>
    </location>
</feature>
<evidence type="ECO:0000313" key="8">
    <source>
        <dbReference type="EMBL" id="RIX31354.1"/>
    </source>
</evidence>
<dbReference type="PANTHER" id="PTHR43124">
    <property type="entry name" value="PURINE EFFLUX PUMP PBUE"/>
    <property type="match status" value="1"/>
</dbReference>
<dbReference type="GO" id="GO:0022857">
    <property type="term" value="F:transmembrane transporter activity"/>
    <property type="evidence" value="ECO:0007669"/>
    <property type="project" value="InterPro"/>
</dbReference>
<feature type="transmembrane region" description="Helical" evidence="6">
    <location>
        <begin position="85"/>
        <end position="103"/>
    </location>
</feature>
<evidence type="ECO:0000256" key="5">
    <source>
        <dbReference type="ARBA" id="ARBA00023136"/>
    </source>
</evidence>
<dbReference type="SUPFAM" id="SSF103473">
    <property type="entry name" value="MFS general substrate transporter"/>
    <property type="match status" value="1"/>
</dbReference>
<dbReference type="OrthoDB" id="9814237at2"/>
<feature type="transmembrane region" description="Helical" evidence="6">
    <location>
        <begin position="279"/>
        <end position="301"/>
    </location>
</feature>
<name>A0A3A1U3B1_9MICO</name>
<reference evidence="9" key="1">
    <citation type="submission" date="2018-09" db="EMBL/GenBank/DDBJ databases">
        <authorList>
            <person name="Kim I."/>
        </authorList>
    </citation>
    <scope>NUCLEOTIDE SEQUENCE [LARGE SCALE GENOMIC DNA]</scope>
    <source>
        <strain evidence="9">DD4a</strain>
    </source>
</reference>
<keyword evidence="5 6" id="KW-0472">Membrane</keyword>
<feature type="transmembrane region" description="Helical" evidence="6">
    <location>
        <begin position="146"/>
        <end position="165"/>
    </location>
</feature>
<feature type="domain" description="Major facilitator superfamily (MFS) profile" evidence="7">
    <location>
        <begin position="1"/>
        <end position="369"/>
    </location>
</feature>
<evidence type="ECO:0000256" key="3">
    <source>
        <dbReference type="ARBA" id="ARBA00022692"/>
    </source>
</evidence>
<evidence type="ECO:0000256" key="2">
    <source>
        <dbReference type="ARBA" id="ARBA00022475"/>
    </source>
</evidence>
<evidence type="ECO:0000256" key="1">
    <source>
        <dbReference type="ARBA" id="ARBA00004651"/>
    </source>
</evidence>
<feature type="transmembrane region" description="Helical" evidence="6">
    <location>
        <begin position="56"/>
        <end position="79"/>
    </location>
</feature>
<feature type="transmembrane region" description="Helical" evidence="6">
    <location>
        <begin position="341"/>
        <end position="364"/>
    </location>
</feature>
<protein>
    <submittedName>
        <fullName evidence="8">MFS transporter</fullName>
    </submittedName>
</protein>
<evidence type="ECO:0000259" key="7">
    <source>
        <dbReference type="PROSITE" id="PS50850"/>
    </source>
</evidence>
<dbReference type="CDD" id="cd17324">
    <property type="entry name" value="MFS_NepI_like"/>
    <property type="match status" value="1"/>
</dbReference>
<feature type="transmembrane region" description="Helical" evidence="6">
    <location>
        <begin position="254"/>
        <end position="273"/>
    </location>
</feature>
<feature type="transmembrane region" description="Helical" evidence="6">
    <location>
        <begin position="221"/>
        <end position="242"/>
    </location>
</feature>
<evidence type="ECO:0000313" key="9">
    <source>
        <dbReference type="Proteomes" id="UP000265742"/>
    </source>
</evidence>
<accession>A0A3A1U3B1</accession>
<feature type="transmembrane region" description="Helical" evidence="6">
    <location>
        <begin position="313"/>
        <end position="335"/>
    </location>
</feature>
<dbReference type="AlphaFoldDB" id="A0A3A1U3B1"/>
<dbReference type="GO" id="GO:0005886">
    <property type="term" value="C:plasma membrane"/>
    <property type="evidence" value="ECO:0007669"/>
    <property type="project" value="UniProtKB-SubCell"/>
</dbReference>
<dbReference type="InterPro" id="IPR020846">
    <property type="entry name" value="MFS_dom"/>
</dbReference>
<dbReference type="PANTHER" id="PTHR43124:SF3">
    <property type="entry name" value="CHLORAMPHENICOL EFFLUX PUMP RV0191"/>
    <property type="match status" value="1"/>
</dbReference>
<feature type="transmembrane region" description="Helical" evidence="6">
    <location>
        <begin position="186"/>
        <end position="209"/>
    </location>
</feature>
<dbReference type="InterPro" id="IPR011701">
    <property type="entry name" value="MFS"/>
</dbReference>